<keyword evidence="3" id="KW-0560">Oxidoreductase</keyword>
<dbReference type="GO" id="GO:0005829">
    <property type="term" value="C:cytosol"/>
    <property type="evidence" value="ECO:0007669"/>
    <property type="project" value="TreeGrafter"/>
</dbReference>
<reference evidence="6" key="1">
    <citation type="journal article" date="2014" name="Front. Microbiol.">
        <title>High frequency of phylogenetically diverse reductive dehalogenase-homologous genes in deep subseafloor sedimentary metagenomes.</title>
        <authorList>
            <person name="Kawai M."/>
            <person name="Futagami T."/>
            <person name="Toyoda A."/>
            <person name="Takaki Y."/>
            <person name="Nishi S."/>
            <person name="Hori S."/>
            <person name="Arai W."/>
            <person name="Tsubouchi T."/>
            <person name="Morono Y."/>
            <person name="Uchiyama I."/>
            <person name="Ito T."/>
            <person name="Fujiyama A."/>
            <person name="Inagaki F."/>
            <person name="Takami H."/>
        </authorList>
    </citation>
    <scope>NUCLEOTIDE SEQUENCE</scope>
    <source>
        <strain evidence="6">Expedition CK06-06</strain>
    </source>
</reference>
<feature type="non-terminal residue" evidence="6">
    <location>
        <position position="1"/>
    </location>
</feature>
<sequence length="232" mass="26056">LLTLVAMEPPATFDADSVRNEKVKVLRAVRPISLGDTVRAQYEGYCQTEGVSSRSQTPTYTAIKLFIDNWRWQGVPFYLRTGKALATKTSELVIEFKAPPHVMFELPDDYVLTPNQLSLCIQPDEGIHLRFETKVPGSPQETRSVDMEFHYRSSFKGESLPDAYQRLLLDVLNGDASLFTRSDEIELAWSIVDPVLEEWASSPQASPLVSYIPGSWGPLEADQFLAGDGRTW</sequence>
<evidence type="ECO:0000256" key="2">
    <source>
        <dbReference type="ARBA" id="ARBA00022857"/>
    </source>
</evidence>
<accession>X1R1X7</accession>
<evidence type="ECO:0000256" key="1">
    <source>
        <dbReference type="ARBA" id="ARBA00004921"/>
    </source>
</evidence>
<dbReference type="GO" id="GO:0009051">
    <property type="term" value="P:pentose-phosphate shunt, oxidative branch"/>
    <property type="evidence" value="ECO:0007669"/>
    <property type="project" value="TreeGrafter"/>
</dbReference>
<dbReference type="GO" id="GO:0006006">
    <property type="term" value="P:glucose metabolic process"/>
    <property type="evidence" value="ECO:0007669"/>
    <property type="project" value="InterPro"/>
</dbReference>
<gene>
    <name evidence="6" type="ORF">S06H3_56043</name>
</gene>
<evidence type="ECO:0000256" key="4">
    <source>
        <dbReference type="ARBA" id="ARBA00023277"/>
    </source>
</evidence>
<dbReference type="GO" id="GO:0050661">
    <property type="term" value="F:NADP binding"/>
    <property type="evidence" value="ECO:0007669"/>
    <property type="project" value="InterPro"/>
</dbReference>
<feature type="domain" description="Glucose-6-phosphate dehydrogenase C-terminal" evidence="5">
    <location>
        <begin position="1"/>
        <end position="232"/>
    </location>
</feature>
<keyword evidence="2" id="KW-0521">NADP</keyword>
<dbReference type="InterPro" id="IPR001282">
    <property type="entry name" value="G6P_DH"/>
</dbReference>
<dbReference type="PANTHER" id="PTHR23429:SF0">
    <property type="entry name" value="GLUCOSE-6-PHOSPHATE 1-DEHYDROGENASE"/>
    <property type="match status" value="1"/>
</dbReference>
<feature type="non-terminal residue" evidence="6">
    <location>
        <position position="232"/>
    </location>
</feature>
<protein>
    <recommendedName>
        <fullName evidence="5">Glucose-6-phosphate dehydrogenase C-terminal domain-containing protein</fullName>
    </recommendedName>
</protein>
<dbReference type="PANTHER" id="PTHR23429">
    <property type="entry name" value="GLUCOSE-6-PHOSPHATE 1-DEHYDROGENASE G6PD"/>
    <property type="match status" value="1"/>
</dbReference>
<proteinExistence type="predicted"/>
<dbReference type="EMBL" id="BARV01036009">
    <property type="protein sequence ID" value="GAI49569.1"/>
    <property type="molecule type" value="Genomic_DNA"/>
</dbReference>
<dbReference type="GO" id="GO:0004345">
    <property type="term" value="F:glucose-6-phosphate dehydrogenase activity"/>
    <property type="evidence" value="ECO:0007669"/>
    <property type="project" value="InterPro"/>
</dbReference>
<evidence type="ECO:0000256" key="3">
    <source>
        <dbReference type="ARBA" id="ARBA00023002"/>
    </source>
</evidence>
<dbReference type="InterPro" id="IPR022675">
    <property type="entry name" value="G6P_DH_C"/>
</dbReference>
<comment type="pathway">
    <text evidence="1">Carbohydrate degradation.</text>
</comment>
<evidence type="ECO:0000313" key="6">
    <source>
        <dbReference type="EMBL" id="GAI49569.1"/>
    </source>
</evidence>
<evidence type="ECO:0000259" key="5">
    <source>
        <dbReference type="Pfam" id="PF02781"/>
    </source>
</evidence>
<organism evidence="6">
    <name type="scientific">marine sediment metagenome</name>
    <dbReference type="NCBI Taxonomy" id="412755"/>
    <lineage>
        <taxon>unclassified sequences</taxon>
        <taxon>metagenomes</taxon>
        <taxon>ecological metagenomes</taxon>
    </lineage>
</organism>
<dbReference type="Gene3D" id="3.30.360.10">
    <property type="entry name" value="Dihydrodipicolinate Reductase, domain 2"/>
    <property type="match status" value="1"/>
</dbReference>
<dbReference type="AlphaFoldDB" id="X1R1X7"/>
<name>X1R1X7_9ZZZZ</name>
<dbReference type="Pfam" id="PF02781">
    <property type="entry name" value="G6PD_C"/>
    <property type="match status" value="1"/>
</dbReference>
<dbReference type="SUPFAM" id="SSF55347">
    <property type="entry name" value="Glyceraldehyde-3-phosphate dehydrogenase-like, C-terminal domain"/>
    <property type="match status" value="1"/>
</dbReference>
<keyword evidence="4" id="KW-0119">Carbohydrate metabolism</keyword>
<comment type="caution">
    <text evidence="6">The sequence shown here is derived from an EMBL/GenBank/DDBJ whole genome shotgun (WGS) entry which is preliminary data.</text>
</comment>